<feature type="region of interest" description="Disordered" evidence="1">
    <location>
        <begin position="1"/>
        <end position="21"/>
    </location>
</feature>
<name>A0A397A630_APHAT</name>
<evidence type="ECO:0000313" key="2">
    <source>
        <dbReference type="EMBL" id="RHY00871.1"/>
    </source>
</evidence>
<comment type="caution">
    <text evidence="2">The sequence shown here is derived from an EMBL/GenBank/DDBJ whole genome shotgun (WGS) entry which is preliminary data.</text>
</comment>
<dbReference type="AlphaFoldDB" id="A0A397A630"/>
<evidence type="ECO:0000256" key="1">
    <source>
        <dbReference type="SAM" id="MobiDB-lite"/>
    </source>
</evidence>
<evidence type="ECO:0000313" key="3">
    <source>
        <dbReference type="Proteomes" id="UP000266239"/>
    </source>
</evidence>
<accession>A0A397A630</accession>
<protein>
    <submittedName>
        <fullName evidence="2">Uncharacterized protein</fullName>
    </submittedName>
</protein>
<gene>
    <name evidence="2" type="ORF">DYB25_014229</name>
</gene>
<dbReference type="Proteomes" id="UP000266239">
    <property type="component" value="Unassembled WGS sequence"/>
</dbReference>
<dbReference type="EMBL" id="QUTA01009550">
    <property type="protein sequence ID" value="RHY00871.1"/>
    <property type="molecule type" value="Genomic_DNA"/>
</dbReference>
<sequence length="69" mass="7414">MDRSVDGIPSTQRTSVKRSAAPSDVVMDIVASSWPRLAASPVVCEEAPKSTMTWCRESNTDMAVTTGEL</sequence>
<proteinExistence type="predicted"/>
<organism evidence="2 3">
    <name type="scientific">Aphanomyces astaci</name>
    <name type="common">Crayfish plague agent</name>
    <dbReference type="NCBI Taxonomy" id="112090"/>
    <lineage>
        <taxon>Eukaryota</taxon>
        <taxon>Sar</taxon>
        <taxon>Stramenopiles</taxon>
        <taxon>Oomycota</taxon>
        <taxon>Saprolegniomycetes</taxon>
        <taxon>Saprolegniales</taxon>
        <taxon>Verrucalvaceae</taxon>
        <taxon>Aphanomyces</taxon>
    </lineage>
</organism>
<reference evidence="2 3" key="1">
    <citation type="submission" date="2018-08" db="EMBL/GenBank/DDBJ databases">
        <title>Aphanomyces genome sequencing and annotation.</title>
        <authorList>
            <person name="Minardi D."/>
            <person name="Oidtmann B."/>
            <person name="Van Der Giezen M."/>
            <person name="Studholme D.J."/>
        </authorList>
    </citation>
    <scope>NUCLEOTIDE SEQUENCE [LARGE SCALE GENOMIC DNA]</scope>
    <source>
        <strain evidence="2 3">Yx</strain>
    </source>
</reference>